<evidence type="ECO:0000256" key="1">
    <source>
        <dbReference type="ARBA" id="ARBA00004251"/>
    </source>
</evidence>
<protein>
    <recommendedName>
        <fullName evidence="3">non-specific serine/threonine protein kinase</fullName>
        <ecNumber evidence="3">2.7.11.1</ecNumber>
    </recommendedName>
</protein>
<gene>
    <name evidence="27" type="primary">LOC101490267</name>
</gene>
<keyword evidence="11" id="KW-0732">Signal</keyword>
<keyword evidence="15" id="KW-0221">Differentiation</keyword>
<dbReference type="FunFam" id="1.10.510.10:FF:000400">
    <property type="entry name" value="MDIS1-interacting receptor like kinase 1"/>
    <property type="match status" value="1"/>
</dbReference>
<dbReference type="FunFam" id="3.80.10.10:FF:000410">
    <property type="entry name" value="Leucine-rich repeat receptor-like protein kinase PXL1"/>
    <property type="match status" value="1"/>
</dbReference>
<evidence type="ECO:0000256" key="24">
    <source>
        <dbReference type="SAM" id="Phobius"/>
    </source>
</evidence>
<dbReference type="eggNOG" id="ENOG502QPWI">
    <property type="taxonomic scope" value="Eukaryota"/>
</dbReference>
<evidence type="ECO:0000256" key="2">
    <source>
        <dbReference type="ARBA" id="ARBA00008684"/>
    </source>
</evidence>
<evidence type="ECO:0000256" key="15">
    <source>
        <dbReference type="ARBA" id="ARBA00022782"/>
    </source>
</evidence>
<evidence type="ECO:0000313" key="27">
    <source>
        <dbReference type="RefSeq" id="XP_004495591.1"/>
    </source>
</evidence>
<dbReference type="Gene3D" id="1.10.510.10">
    <property type="entry name" value="Transferase(Phosphotransferase) domain 1"/>
    <property type="match status" value="1"/>
</dbReference>
<dbReference type="FunFam" id="3.80.10.10:FF:000297">
    <property type="entry name" value="Leucine-rich repeat receptor-like protein kinase PXL1"/>
    <property type="match status" value="1"/>
</dbReference>
<dbReference type="SUPFAM" id="SSF56112">
    <property type="entry name" value="Protein kinase-like (PK-like)"/>
    <property type="match status" value="1"/>
</dbReference>
<dbReference type="GO" id="GO:0005524">
    <property type="term" value="F:ATP binding"/>
    <property type="evidence" value="ECO:0007669"/>
    <property type="project" value="UniProtKB-UniRule"/>
</dbReference>
<dbReference type="PaxDb" id="3827-XP_004495591.1"/>
<evidence type="ECO:0000256" key="12">
    <source>
        <dbReference type="ARBA" id="ARBA00022737"/>
    </source>
</evidence>
<dbReference type="GO" id="GO:0004674">
    <property type="term" value="F:protein serine/threonine kinase activity"/>
    <property type="evidence" value="ECO:0007669"/>
    <property type="project" value="UniProtKB-KW"/>
</dbReference>
<keyword evidence="16 23" id="KW-0067">ATP-binding</keyword>
<keyword evidence="8" id="KW-0433">Leucine-rich repeat</keyword>
<evidence type="ECO:0000256" key="9">
    <source>
        <dbReference type="ARBA" id="ARBA00022679"/>
    </source>
</evidence>
<dbReference type="Pfam" id="PF00069">
    <property type="entry name" value="Pkinase"/>
    <property type="match status" value="1"/>
</dbReference>
<dbReference type="Gene3D" id="3.80.10.10">
    <property type="entry name" value="Ribonuclease Inhibitor"/>
    <property type="match status" value="5"/>
</dbReference>
<evidence type="ECO:0000256" key="22">
    <source>
        <dbReference type="ARBA" id="ARBA00048679"/>
    </source>
</evidence>
<keyword evidence="26" id="KW-1185">Reference proteome</keyword>
<evidence type="ECO:0000256" key="8">
    <source>
        <dbReference type="ARBA" id="ARBA00022614"/>
    </source>
</evidence>
<dbReference type="Pfam" id="PF08263">
    <property type="entry name" value="LRRNT_2"/>
    <property type="match status" value="1"/>
</dbReference>
<dbReference type="RefSeq" id="XP_004495591.1">
    <property type="nucleotide sequence ID" value="XM_004495534.3"/>
</dbReference>
<dbReference type="PROSITE" id="PS00108">
    <property type="entry name" value="PROTEIN_KINASE_ST"/>
    <property type="match status" value="1"/>
</dbReference>
<keyword evidence="20" id="KW-0325">Glycoprotein</keyword>
<sequence>MQTHWLFLYCYIGVSLFFIEGAQIATYNELSTLISIKSSIIDPMNHLKDWQQPSNATMQDDGWNHYCNWTGISCNSKGFVESLELYNMNLSGVITYHIQSLSSLSYFNISCNNFASTLPKSLSNLTSLKSFDVSQNYFTGRFPTGLGRAAGLRSINGSSNEFSGLLPEDIGNSTLLESLDFRGSYFISPIPKSFKNLQKLKFLGLSGNNFTGKIPEYLGELSSLDTLIMGYNEFEGEIPAEFGNMTNLQYLDLAVGTLSGQIPVEFGKLKNLTTVYLYRNNLTGKIPPELGNIMSLAFLDLSDNQISGEIPKELAKLENLQLLNLMSNKLTGFVPEKLGELKNLQVLELWKNYLEGPLPLNLGKYSPLQWLDVSSNSLSGEIPPGLCTEGNLIKLILFNNSFTGLIPSGLSNCSSLVRVRIQNNLISGTIPVGFGNLPSLQRLELAKNNLTGKIPIDVTSSTSLSFIDVSWNHLDSSLPSEILSIPTLQTFIASHNNLGGTIPDEFQGCPSLSVLDLSNANITGTIPESIASCQRLVNLNLRNNHLTGGIPKSITNMPTLSVLDLSNNSLTGRIPENFGSSPALEMMNLSYNKLEGPVPSNEIPLMMNPNDLIGNVGLCGGILPPCSQSLTVTSQKRSSHIKHVVIGFVSGISVILSFSAVYFGGKWLCNRWYLYNNFIHDWFRHSGEDWPWRFVAFQRISFTSNEILSCIKESNIIGMGGNGIVYKAEIHKPQVTVAVKKLWRSRVDIENGNNDVLREVELLGRLRHRNIVRLLGYVHNERDVIMVCEYMPNGNLGTALHGEQSARLLVDWVSRYNIALGVAQGLNYLHHDCHPPVIHRDIKSNNILLDANLEARIADFGLARMMIQKNETVSMVAGSYGYIAPEYGYTLKVDEKIDIYSYGVVLLELLTGKMPLDHAFGESVDIVKWIQKKRNNKALLEALDPTIAGQCKHVQEEMLLVLRIALLCTAKLPKERPSMRDIITMLGEAKPRRKSICSNGRQENSMEKGTIFTTSPLAILF</sequence>
<dbReference type="PRINTS" id="PR00019">
    <property type="entry name" value="LEURICHRPT"/>
</dbReference>
<dbReference type="InterPro" id="IPR003591">
    <property type="entry name" value="Leu-rich_rpt_typical-subtyp"/>
</dbReference>
<keyword evidence="10 24" id="KW-0812">Transmembrane</keyword>
<dbReference type="FunFam" id="3.30.200.20:FF:000444">
    <property type="entry name" value="MDIS1-interacting receptor like kinase 1"/>
    <property type="match status" value="1"/>
</dbReference>
<dbReference type="PROSITE" id="PS50011">
    <property type="entry name" value="PROTEIN_KINASE_DOM"/>
    <property type="match status" value="1"/>
</dbReference>
<feature type="transmembrane region" description="Helical" evidence="24">
    <location>
        <begin position="6"/>
        <end position="27"/>
    </location>
</feature>
<dbReference type="PANTHER" id="PTHR48007:SF76">
    <property type="entry name" value="OS03G0145102 PROTEIN"/>
    <property type="match status" value="1"/>
</dbReference>
<comment type="similarity">
    <text evidence="2">Belongs to the protein kinase superfamily. Ser/Thr protein kinase family.</text>
</comment>
<evidence type="ECO:0000256" key="3">
    <source>
        <dbReference type="ARBA" id="ARBA00012513"/>
    </source>
</evidence>
<keyword evidence="17 24" id="KW-1133">Transmembrane helix</keyword>
<feature type="binding site" evidence="23">
    <location>
        <position position="741"/>
    </location>
    <ligand>
        <name>ATP</name>
        <dbReference type="ChEBI" id="CHEBI:30616"/>
    </ligand>
</feature>
<keyword evidence="4" id="KW-0217">Developmental protein</keyword>
<evidence type="ECO:0000256" key="11">
    <source>
        <dbReference type="ARBA" id="ARBA00022729"/>
    </source>
</evidence>
<dbReference type="Pfam" id="PF00560">
    <property type="entry name" value="LRR_1"/>
    <property type="match status" value="7"/>
</dbReference>
<dbReference type="Proteomes" id="UP000087171">
    <property type="component" value="Chromosome Ca4"/>
</dbReference>
<keyword evidence="19" id="KW-0675">Receptor</keyword>
<keyword evidence="7" id="KW-0597">Phosphoprotein</keyword>
<keyword evidence="9" id="KW-0808">Transferase</keyword>
<feature type="domain" description="Protein kinase" evidence="25">
    <location>
        <begin position="711"/>
        <end position="993"/>
    </location>
</feature>
<evidence type="ECO:0000313" key="26">
    <source>
        <dbReference type="Proteomes" id="UP000087171"/>
    </source>
</evidence>
<keyword evidence="6" id="KW-0723">Serine/threonine-protein kinase</keyword>
<proteinExistence type="inferred from homology"/>
<evidence type="ECO:0000256" key="21">
    <source>
        <dbReference type="ARBA" id="ARBA00047899"/>
    </source>
</evidence>
<dbReference type="SUPFAM" id="SSF52047">
    <property type="entry name" value="RNI-like"/>
    <property type="match status" value="1"/>
</dbReference>
<dbReference type="GO" id="GO:0030154">
    <property type="term" value="P:cell differentiation"/>
    <property type="evidence" value="ECO:0007669"/>
    <property type="project" value="UniProtKB-KW"/>
</dbReference>
<dbReference type="InterPro" id="IPR017441">
    <property type="entry name" value="Protein_kinase_ATP_BS"/>
</dbReference>
<evidence type="ECO:0000256" key="20">
    <source>
        <dbReference type="ARBA" id="ARBA00023180"/>
    </source>
</evidence>
<comment type="catalytic activity">
    <reaction evidence="21">
        <text>L-threonyl-[protein] + ATP = O-phospho-L-threonyl-[protein] + ADP + H(+)</text>
        <dbReference type="Rhea" id="RHEA:46608"/>
        <dbReference type="Rhea" id="RHEA-COMP:11060"/>
        <dbReference type="Rhea" id="RHEA-COMP:11605"/>
        <dbReference type="ChEBI" id="CHEBI:15378"/>
        <dbReference type="ChEBI" id="CHEBI:30013"/>
        <dbReference type="ChEBI" id="CHEBI:30616"/>
        <dbReference type="ChEBI" id="CHEBI:61977"/>
        <dbReference type="ChEBI" id="CHEBI:456216"/>
        <dbReference type="EC" id="2.7.11.1"/>
    </reaction>
</comment>
<evidence type="ECO:0000256" key="10">
    <source>
        <dbReference type="ARBA" id="ARBA00022692"/>
    </source>
</evidence>
<evidence type="ECO:0000256" key="7">
    <source>
        <dbReference type="ARBA" id="ARBA00022553"/>
    </source>
</evidence>
<comment type="catalytic activity">
    <reaction evidence="22">
        <text>L-seryl-[protein] + ATP = O-phospho-L-seryl-[protein] + ADP + H(+)</text>
        <dbReference type="Rhea" id="RHEA:17989"/>
        <dbReference type="Rhea" id="RHEA-COMP:9863"/>
        <dbReference type="Rhea" id="RHEA-COMP:11604"/>
        <dbReference type="ChEBI" id="CHEBI:15378"/>
        <dbReference type="ChEBI" id="CHEBI:29999"/>
        <dbReference type="ChEBI" id="CHEBI:30616"/>
        <dbReference type="ChEBI" id="CHEBI:83421"/>
        <dbReference type="ChEBI" id="CHEBI:456216"/>
        <dbReference type="EC" id="2.7.11.1"/>
    </reaction>
</comment>
<dbReference type="InterPro" id="IPR046959">
    <property type="entry name" value="PRK1-6/SRF4-like"/>
</dbReference>
<dbReference type="AlphaFoldDB" id="A0A1S2XWE4"/>
<dbReference type="SUPFAM" id="SSF52058">
    <property type="entry name" value="L domain-like"/>
    <property type="match status" value="1"/>
</dbReference>
<dbReference type="SMART" id="SM00220">
    <property type="entry name" value="S_TKc"/>
    <property type="match status" value="1"/>
</dbReference>
<name>A0A1S2XWE4_CICAR</name>
<dbReference type="InterPro" id="IPR008271">
    <property type="entry name" value="Ser/Thr_kinase_AS"/>
</dbReference>
<evidence type="ECO:0000256" key="17">
    <source>
        <dbReference type="ARBA" id="ARBA00022989"/>
    </source>
</evidence>
<comment type="subcellular location">
    <subcellularLocation>
        <location evidence="1">Cell membrane</location>
        <topology evidence="1">Single-pass type I membrane protein</topology>
    </subcellularLocation>
</comment>
<keyword evidence="14" id="KW-0418">Kinase</keyword>
<keyword evidence="12" id="KW-0677">Repeat</keyword>
<evidence type="ECO:0000256" key="13">
    <source>
        <dbReference type="ARBA" id="ARBA00022741"/>
    </source>
</evidence>
<organism evidence="26 27">
    <name type="scientific">Cicer arietinum</name>
    <name type="common">Chickpea</name>
    <name type="synonym">Garbanzo</name>
    <dbReference type="NCBI Taxonomy" id="3827"/>
    <lineage>
        <taxon>Eukaryota</taxon>
        <taxon>Viridiplantae</taxon>
        <taxon>Streptophyta</taxon>
        <taxon>Embryophyta</taxon>
        <taxon>Tracheophyta</taxon>
        <taxon>Spermatophyta</taxon>
        <taxon>Magnoliopsida</taxon>
        <taxon>eudicotyledons</taxon>
        <taxon>Gunneridae</taxon>
        <taxon>Pentapetalae</taxon>
        <taxon>rosids</taxon>
        <taxon>fabids</taxon>
        <taxon>Fabales</taxon>
        <taxon>Fabaceae</taxon>
        <taxon>Papilionoideae</taxon>
        <taxon>50 kb inversion clade</taxon>
        <taxon>NPAAA clade</taxon>
        <taxon>Hologalegina</taxon>
        <taxon>IRL clade</taxon>
        <taxon>Cicereae</taxon>
        <taxon>Cicer</taxon>
    </lineage>
</organism>
<evidence type="ECO:0000256" key="16">
    <source>
        <dbReference type="ARBA" id="ARBA00022840"/>
    </source>
</evidence>
<accession>A0A1S2XWE4</accession>
<keyword evidence="5" id="KW-1003">Cell membrane</keyword>
<evidence type="ECO:0000256" key="5">
    <source>
        <dbReference type="ARBA" id="ARBA00022475"/>
    </source>
</evidence>
<dbReference type="InterPro" id="IPR000719">
    <property type="entry name" value="Prot_kinase_dom"/>
</dbReference>
<dbReference type="GO" id="GO:0005886">
    <property type="term" value="C:plasma membrane"/>
    <property type="evidence" value="ECO:0007669"/>
    <property type="project" value="UniProtKB-SubCell"/>
</dbReference>
<evidence type="ECO:0000256" key="14">
    <source>
        <dbReference type="ARBA" id="ARBA00022777"/>
    </source>
</evidence>
<dbReference type="PANTHER" id="PTHR48007">
    <property type="entry name" value="LEUCINE-RICH REPEAT RECEPTOR-LIKE PROTEIN KINASE PXC1"/>
    <property type="match status" value="1"/>
</dbReference>
<evidence type="ECO:0000259" key="25">
    <source>
        <dbReference type="PROSITE" id="PS50011"/>
    </source>
</evidence>
<dbReference type="OrthoDB" id="676979at2759"/>
<keyword evidence="18 24" id="KW-0472">Membrane</keyword>
<evidence type="ECO:0000256" key="19">
    <source>
        <dbReference type="ARBA" id="ARBA00023170"/>
    </source>
</evidence>
<dbReference type="GeneID" id="101490267"/>
<reference evidence="26" key="1">
    <citation type="journal article" date="2013" name="Nat. Biotechnol.">
        <title>Draft genome sequence of chickpea (Cicer arietinum) provides a resource for trait improvement.</title>
        <authorList>
            <person name="Varshney R.K."/>
            <person name="Song C."/>
            <person name="Saxena R.K."/>
            <person name="Azam S."/>
            <person name="Yu S."/>
            <person name="Sharpe A.G."/>
            <person name="Cannon S."/>
            <person name="Baek J."/>
            <person name="Rosen B.D."/>
            <person name="Tar'an B."/>
            <person name="Millan T."/>
            <person name="Zhang X."/>
            <person name="Ramsay L.D."/>
            <person name="Iwata A."/>
            <person name="Wang Y."/>
            <person name="Nelson W."/>
            <person name="Farmer A.D."/>
            <person name="Gaur P.M."/>
            <person name="Soderlund C."/>
            <person name="Penmetsa R.V."/>
            <person name="Xu C."/>
            <person name="Bharti A.K."/>
            <person name="He W."/>
            <person name="Winter P."/>
            <person name="Zhao S."/>
            <person name="Hane J.K."/>
            <person name="Carrasquilla-Garcia N."/>
            <person name="Condie J.A."/>
            <person name="Upadhyaya H.D."/>
            <person name="Luo M.C."/>
            <person name="Thudi M."/>
            <person name="Gowda C.L."/>
            <person name="Singh N.P."/>
            <person name="Lichtenzveig J."/>
            <person name="Gali K.K."/>
            <person name="Rubio J."/>
            <person name="Nadarajan N."/>
            <person name="Dolezel J."/>
            <person name="Bansal K.C."/>
            <person name="Xu X."/>
            <person name="Edwards D."/>
            <person name="Zhang G."/>
            <person name="Kahl G."/>
            <person name="Gil J."/>
            <person name="Singh K.B."/>
            <person name="Datta S.K."/>
            <person name="Jackson S.A."/>
            <person name="Wang J."/>
            <person name="Cook D.R."/>
        </authorList>
    </citation>
    <scope>NUCLEOTIDE SEQUENCE [LARGE SCALE GENOMIC DNA]</scope>
    <source>
        <strain evidence="26">cv. CDC Frontier</strain>
    </source>
</reference>
<dbReference type="InterPro" id="IPR013210">
    <property type="entry name" value="LRR_N_plant-typ"/>
</dbReference>
<dbReference type="GO" id="GO:0010087">
    <property type="term" value="P:phloem or xylem histogenesis"/>
    <property type="evidence" value="ECO:0007669"/>
    <property type="project" value="UniProtKB-ARBA"/>
</dbReference>
<evidence type="ECO:0000256" key="18">
    <source>
        <dbReference type="ARBA" id="ARBA00023136"/>
    </source>
</evidence>
<dbReference type="InterPro" id="IPR001611">
    <property type="entry name" value="Leu-rich_rpt"/>
</dbReference>
<dbReference type="FunFam" id="3.80.10.10:FF:000412">
    <property type="entry name" value="Leucine-rich repeat receptor-like protein kinase PXL1"/>
    <property type="match status" value="1"/>
</dbReference>
<dbReference type="KEGG" id="cam:101490267"/>
<dbReference type="EC" id="2.7.11.1" evidence="3"/>
<evidence type="ECO:0000256" key="6">
    <source>
        <dbReference type="ARBA" id="ARBA00022527"/>
    </source>
</evidence>
<dbReference type="InterPro" id="IPR011009">
    <property type="entry name" value="Kinase-like_dom_sf"/>
</dbReference>
<dbReference type="Gene3D" id="3.30.200.20">
    <property type="entry name" value="Phosphorylase Kinase, domain 1"/>
    <property type="match status" value="1"/>
</dbReference>
<dbReference type="SMART" id="SM00369">
    <property type="entry name" value="LRR_TYP"/>
    <property type="match status" value="6"/>
</dbReference>
<reference evidence="27" key="2">
    <citation type="submission" date="2025-08" db="UniProtKB">
        <authorList>
            <consortium name="RefSeq"/>
        </authorList>
    </citation>
    <scope>IDENTIFICATION</scope>
    <source>
        <tissue evidence="27">Etiolated seedlings</tissue>
    </source>
</reference>
<keyword evidence="13 23" id="KW-0547">Nucleotide-binding</keyword>
<evidence type="ECO:0000256" key="23">
    <source>
        <dbReference type="PROSITE-ProRule" id="PRU10141"/>
    </source>
</evidence>
<dbReference type="Pfam" id="PF13855">
    <property type="entry name" value="LRR_8"/>
    <property type="match status" value="2"/>
</dbReference>
<evidence type="ECO:0000256" key="4">
    <source>
        <dbReference type="ARBA" id="ARBA00022473"/>
    </source>
</evidence>
<dbReference type="PROSITE" id="PS00107">
    <property type="entry name" value="PROTEIN_KINASE_ATP"/>
    <property type="match status" value="1"/>
</dbReference>
<dbReference type="InterPro" id="IPR032675">
    <property type="entry name" value="LRR_dom_sf"/>
</dbReference>